<dbReference type="Pfam" id="PF19653">
    <property type="entry name" value="DUF6156"/>
    <property type="match status" value="1"/>
</dbReference>
<name>A0A848FD99_9BURK</name>
<gene>
    <name evidence="1" type="ORF">HHL10_14150</name>
</gene>
<dbReference type="InterPro" id="IPR046154">
    <property type="entry name" value="DUF6156"/>
</dbReference>
<dbReference type="Proteomes" id="UP000574067">
    <property type="component" value="Unassembled WGS sequence"/>
</dbReference>
<dbReference type="AlphaFoldDB" id="A0A848FD99"/>
<sequence length="88" mass="10077">MRCFLTYSGVKLPLQLSQELHPASLRHRNTYFRAEYDAQGRMRRCDKIVYGEVEMRHDYAYDAAGALREAVITSAHEDEPQVLVFGAG</sequence>
<reference evidence="1 2" key="1">
    <citation type="submission" date="2020-04" db="EMBL/GenBank/DDBJ databases">
        <title>Azohydromonas sp. isolated from soil.</title>
        <authorList>
            <person name="Dahal R.H."/>
        </authorList>
    </citation>
    <scope>NUCLEOTIDE SEQUENCE [LARGE SCALE GENOMIC DNA]</scope>
    <source>
        <strain evidence="1 2">G-1-1-14</strain>
    </source>
</reference>
<protein>
    <recommendedName>
        <fullName evidence="3">YD repeat-containing protein</fullName>
    </recommendedName>
</protein>
<comment type="caution">
    <text evidence="1">The sequence shown here is derived from an EMBL/GenBank/DDBJ whole genome shotgun (WGS) entry which is preliminary data.</text>
</comment>
<organism evidence="1 2">
    <name type="scientific">Azohydromonas caseinilytica</name>
    <dbReference type="NCBI Taxonomy" id="2728836"/>
    <lineage>
        <taxon>Bacteria</taxon>
        <taxon>Pseudomonadati</taxon>
        <taxon>Pseudomonadota</taxon>
        <taxon>Betaproteobacteria</taxon>
        <taxon>Burkholderiales</taxon>
        <taxon>Sphaerotilaceae</taxon>
        <taxon>Azohydromonas</taxon>
    </lineage>
</organism>
<proteinExistence type="predicted"/>
<evidence type="ECO:0000313" key="2">
    <source>
        <dbReference type="Proteomes" id="UP000574067"/>
    </source>
</evidence>
<evidence type="ECO:0000313" key="1">
    <source>
        <dbReference type="EMBL" id="NML16120.1"/>
    </source>
</evidence>
<evidence type="ECO:0008006" key="3">
    <source>
        <dbReference type="Google" id="ProtNLM"/>
    </source>
</evidence>
<accession>A0A848FD99</accession>
<dbReference type="EMBL" id="JABBFW010000008">
    <property type="protein sequence ID" value="NML16120.1"/>
    <property type="molecule type" value="Genomic_DNA"/>
</dbReference>
<keyword evidence="2" id="KW-1185">Reference proteome</keyword>